<keyword evidence="5" id="KW-0472">Membrane</keyword>
<dbReference type="PANTHER" id="PTHR12151">
    <property type="entry name" value="ELECTRON TRANSPORT PROTIN SCO1/SENC FAMILY MEMBER"/>
    <property type="match status" value="1"/>
</dbReference>
<dbReference type="AlphaFoldDB" id="A0A964E7B6"/>
<evidence type="ECO:0000256" key="3">
    <source>
        <dbReference type="PIRSR" id="PIRSR603782-1"/>
    </source>
</evidence>
<dbReference type="Pfam" id="PF02630">
    <property type="entry name" value="SCO1-SenC"/>
    <property type="match status" value="1"/>
</dbReference>
<accession>A0A964E7B6</accession>
<keyword evidence="3" id="KW-0479">Metal-binding</keyword>
<keyword evidence="5" id="KW-1133">Transmembrane helix</keyword>
<dbReference type="GO" id="GO:0046872">
    <property type="term" value="F:metal ion binding"/>
    <property type="evidence" value="ECO:0007669"/>
    <property type="project" value="UniProtKB-KW"/>
</dbReference>
<gene>
    <name evidence="6" type="ORF">ACELLULO517_26540</name>
</gene>
<comment type="similarity">
    <text evidence="1">Belongs to the SCO1/2 family.</text>
</comment>
<dbReference type="SUPFAM" id="SSF52833">
    <property type="entry name" value="Thioredoxin-like"/>
    <property type="match status" value="1"/>
</dbReference>
<dbReference type="CDD" id="cd02968">
    <property type="entry name" value="SCO"/>
    <property type="match status" value="1"/>
</dbReference>
<proteinExistence type="inferred from homology"/>
<evidence type="ECO:0000313" key="7">
    <source>
        <dbReference type="Proteomes" id="UP000721844"/>
    </source>
</evidence>
<dbReference type="FunFam" id="3.40.30.10:FF:000013">
    <property type="entry name" value="Blast:Protein SCO1 homolog, mitochondrial"/>
    <property type="match status" value="1"/>
</dbReference>
<dbReference type="InterPro" id="IPR003782">
    <property type="entry name" value="SCO1/SenC"/>
</dbReference>
<dbReference type="RefSeq" id="WP_227310576.1">
    <property type="nucleotide sequence ID" value="NZ_JAESVA010000017.1"/>
</dbReference>
<evidence type="ECO:0000256" key="4">
    <source>
        <dbReference type="PIRSR" id="PIRSR603782-2"/>
    </source>
</evidence>
<feature type="disulfide bond" description="Redox-active" evidence="4">
    <location>
        <begin position="83"/>
        <end position="87"/>
    </location>
</feature>
<keyword evidence="5" id="KW-0812">Transmembrane</keyword>
<comment type="caution">
    <text evidence="6">The sequence shown here is derived from an EMBL/GenBank/DDBJ whole genome shotgun (WGS) entry which is preliminary data.</text>
</comment>
<protein>
    <submittedName>
        <fullName evidence="6">SCO family protein</fullName>
    </submittedName>
</protein>
<dbReference type="Gene3D" id="3.40.30.10">
    <property type="entry name" value="Glutaredoxin"/>
    <property type="match status" value="1"/>
</dbReference>
<reference evidence="6 7" key="1">
    <citation type="journal article" date="2021" name="Microorganisms">
        <title>Acidisoma silvae sp. nov. and Acidisomacellulosilytica sp. nov., Two Acidophilic Bacteria Isolated from Decaying Wood, Hydrolyzing Cellulose and Producing Poly-3-hydroxybutyrate.</title>
        <authorList>
            <person name="Mieszkin S."/>
            <person name="Pouder E."/>
            <person name="Uroz S."/>
            <person name="Simon-Colin C."/>
            <person name="Alain K."/>
        </authorList>
    </citation>
    <scope>NUCLEOTIDE SEQUENCE [LARGE SCALE GENOMIC DNA]</scope>
    <source>
        <strain evidence="6 7">HW T5.17</strain>
    </source>
</reference>
<feature type="binding site" evidence="3">
    <location>
        <position position="172"/>
    </location>
    <ligand>
        <name>Cu cation</name>
        <dbReference type="ChEBI" id="CHEBI:23378"/>
    </ligand>
</feature>
<evidence type="ECO:0000256" key="1">
    <source>
        <dbReference type="ARBA" id="ARBA00010996"/>
    </source>
</evidence>
<feature type="transmembrane region" description="Helical" evidence="5">
    <location>
        <begin position="17"/>
        <end position="37"/>
    </location>
</feature>
<dbReference type="PANTHER" id="PTHR12151:SF25">
    <property type="entry name" value="LINALOOL DEHYDRATASE_ISOMERASE DOMAIN-CONTAINING PROTEIN"/>
    <property type="match status" value="1"/>
</dbReference>
<keyword evidence="2 3" id="KW-0186">Copper</keyword>
<evidence type="ECO:0000256" key="5">
    <source>
        <dbReference type="SAM" id="Phobius"/>
    </source>
</evidence>
<keyword evidence="4" id="KW-1015">Disulfide bond</keyword>
<sequence>MAKTRPTKPVRGRPAKLTAGLILVAIFAVAIGLYALIATRERQSLAETTIGGRFALVDSANHTVTDRTFRGQYMLVYFGYTDCPDICPTTLTAVTQALAQLGPRGDDIQPIFITVDPKRDRPSVIGRYTAAFSPRLIGLTGSLTQIHHAETAYHVVVEPGSNAADDAALINHSAVLYLMAPDGRFVAPLPADSTAAVLAADLARLIH</sequence>
<dbReference type="EMBL" id="JAESVA010000017">
    <property type="protein sequence ID" value="MCB8883833.1"/>
    <property type="molecule type" value="Genomic_DNA"/>
</dbReference>
<keyword evidence="7" id="KW-1185">Reference proteome</keyword>
<organism evidence="6 7">
    <name type="scientific">Acidisoma cellulosilyticum</name>
    <dbReference type="NCBI Taxonomy" id="2802395"/>
    <lineage>
        <taxon>Bacteria</taxon>
        <taxon>Pseudomonadati</taxon>
        <taxon>Pseudomonadota</taxon>
        <taxon>Alphaproteobacteria</taxon>
        <taxon>Acetobacterales</taxon>
        <taxon>Acidocellaceae</taxon>
        <taxon>Acidisoma</taxon>
    </lineage>
</organism>
<feature type="binding site" evidence="3">
    <location>
        <position position="83"/>
    </location>
    <ligand>
        <name>Cu cation</name>
        <dbReference type="ChEBI" id="CHEBI:23378"/>
    </ligand>
</feature>
<feature type="binding site" evidence="3">
    <location>
        <position position="87"/>
    </location>
    <ligand>
        <name>Cu cation</name>
        <dbReference type="ChEBI" id="CHEBI:23378"/>
    </ligand>
</feature>
<dbReference type="InterPro" id="IPR036249">
    <property type="entry name" value="Thioredoxin-like_sf"/>
</dbReference>
<dbReference type="Proteomes" id="UP000721844">
    <property type="component" value="Unassembled WGS sequence"/>
</dbReference>
<evidence type="ECO:0000256" key="2">
    <source>
        <dbReference type="ARBA" id="ARBA00023008"/>
    </source>
</evidence>
<name>A0A964E7B6_9PROT</name>
<evidence type="ECO:0000313" key="6">
    <source>
        <dbReference type="EMBL" id="MCB8883833.1"/>
    </source>
</evidence>